<protein>
    <submittedName>
        <fullName evidence="1">Uncharacterized protein</fullName>
    </submittedName>
</protein>
<gene>
    <name evidence="1" type="ORF">AM493_01075</name>
</gene>
<dbReference type="Proteomes" id="UP000037755">
    <property type="component" value="Unassembled WGS sequence"/>
</dbReference>
<reference evidence="1 2" key="1">
    <citation type="submission" date="2015-08" db="EMBL/GenBank/DDBJ databases">
        <title>Whole genome sequence of Flavobacterium akiainvivens IK-1T, from decaying Wikstroemia oahuensis, an endemic Hawaiian shrub.</title>
        <authorList>
            <person name="Wan X."/>
            <person name="Hou S."/>
            <person name="Saito J."/>
            <person name="Donachie S."/>
        </authorList>
    </citation>
    <scope>NUCLEOTIDE SEQUENCE [LARGE SCALE GENOMIC DNA]</scope>
    <source>
        <strain evidence="1 2">IK-1</strain>
    </source>
</reference>
<proteinExistence type="predicted"/>
<dbReference type="PATRIC" id="fig|1202724.3.peg.214"/>
<evidence type="ECO:0000313" key="2">
    <source>
        <dbReference type="Proteomes" id="UP000037755"/>
    </source>
</evidence>
<comment type="caution">
    <text evidence="1">The sequence shown here is derived from an EMBL/GenBank/DDBJ whole genome shotgun (WGS) entry which is preliminary data.</text>
</comment>
<evidence type="ECO:0000313" key="1">
    <source>
        <dbReference type="EMBL" id="KOS04791.1"/>
    </source>
</evidence>
<keyword evidence="2" id="KW-1185">Reference proteome</keyword>
<name>A0A0M8MEV0_9FLAO</name>
<dbReference type="RefSeq" id="WP_054405831.1">
    <property type="nucleotide sequence ID" value="NZ_FOYA01000013.1"/>
</dbReference>
<dbReference type="STRING" id="1202724.AM493_01075"/>
<dbReference type="OrthoDB" id="1235206at2"/>
<accession>A0A0M8MEV0</accession>
<dbReference type="AlphaFoldDB" id="A0A0M8MEV0"/>
<sequence>MATQNRTTLKTYFNTGDRPTQAQFVDLIDSAVTVNEDKATTLEAQTGSIDNKYMTPQKVSQAIAQLSPIKTVNSKTPSSGNVALAIADIPSLQTTLNGKQATLTSGTTIKTINGATILGSGNIALPTLPIIVRTSADITSSSATRATITGFTFAAAVGKRYMIEILGDYSSSSTTVGASLGFLLASPATGAIRGYVELQTSTVGSEKKLINTVNTTASTVNSFMTSSGVETAGTRYFINAKVFFDCSTAGNFSVQWGAETTQTGVSVILRSGTTLVITTLN</sequence>
<organism evidence="1 2">
    <name type="scientific">Flavobacterium akiainvivens</name>
    <dbReference type="NCBI Taxonomy" id="1202724"/>
    <lineage>
        <taxon>Bacteria</taxon>
        <taxon>Pseudomonadati</taxon>
        <taxon>Bacteroidota</taxon>
        <taxon>Flavobacteriia</taxon>
        <taxon>Flavobacteriales</taxon>
        <taxon>Flavobacteriaceae</taxon>
        <taxon>Flavobacterium</taxon>
    </lineage>
</organism>
<dbReference type="EMBL" id="LIYD01000005">
    <property type="protein sequence ID" value="KOS04791.1"/>
    <property type="molecule type" value="Genomic_DNA"/>
</dbReference>